<dbReference type="AlphaFoldDB" id="A0A8K0DJP7"/>
<dbReference type="GO" id="GO:0005739">
    <property type="term" value="C:mitochondrion"/>
    <property type="evidence" value="ECO:0007669"/>
    <property type="project" value="TreeGrafter"/>
</dbReference>
<accession>A0A8K0DJP7</accession>
<feature type="domain" description="Isopropylmalate dehydrogenase-like" evidence="3">
    <location>
        <begin position="55"/>
        <end position="324"/>
    </location>
</feature>
<dbReference type="PANTHER" id="PTHR11835:SF60">
    <property type="entry name" value="ISOCITRATE DEHYDROGENASE [NAD] SUBUNIT, MITOCHONDRIAL"/>
    <property type="match status" value="1"/>
</dbReference>
<dbReference type="SMART" id="SM01329">
    <property type="entry name" value="Iso_dh"/>
    <property type="match status" value="1"/>
</dbReference>
<comment type="similarity">
    <text evidence="1">Belongs to the isocitrate and isopropylmalate dehydrogenases family.</text>
</comment>
<dbReference type="GO" id="GO:0006099">
    <property type="term" value="P:tricarboxylic acid cycle"/>
    <property type="evidence" value="ECO:0007669"/>
    <property type="project" value="UniProtKB-KW"/>
</dbReference>
<evidence type="ECO:0000313" key="5">
    <source>
        <dbReference type="Proteomes" id="UP000801492"/>
    </source>
</evidence>
<protein>
    <recommendedName>
        <fullName evidence="3">Isopropylmalate dehydrogenase-like domain-containing protein</fullName>
    </recommendedName>
</protein>
<dbReference type="InterPro" id="IPR024084">
    <property type="entry name" value="IsoPropMal-DH-like_dom"/>
</dbReference>
<dbReference type="Pfam" id="PF00180">
    <property type="entry name" value="Iso_dh"/>
    <property type="match status" value="1"/>
</dbReference>
<dbReference type="GO" id="GO:0006102">
    <property type="term" value="P:isocitrate metabolic process"/>
    <property type="evidence" value="ECO:0007669"/>
    <property type="project" value="TreeGrafter"/>
</dbReference>
<comment type="caution">
    <text evidence="4">The sequence shown here is derived from an EMBL/GenBank/DDBJ whole genome shotgun (WGS) entry which is preliminary data.</text>
</comment>
<sequence length="331" mass="38193">MMKRLLHLKHLWLHQRRITHSLSSFCISRLEEPHKTPLKQEFCKLPVPLYGGRYLVTMISGAGIGPELMGYVIDIFRHITAPVDFEYIEVDSMDDVSNAILSIKRNRAAIKSNIENISGIIADGSPNVAIRQSLDLYLNTVHCKPYCLDNAKHNDVDIVLIRQNTEGEYAMLEHESVKGVVESLKIITRLNSERIAKRAFEFATIHNRKKVTVVHKANIMFTSIKRTSNKKVDQADNGFDEQNSDNEEVELYEEESEEMQKKEQLTVSKGSKRKRNRILRMKGNQYARFRRPKGQKLTSQDTGRQERNLEQSCNLKTCKTSSEVLQYHFEN</sequence>
<dbReference type="PANTHER" id="PTHR11835">
    <property type="entry name" value="DECARBOXYLATING DEHYDROGENASES-ISOCITRATE, ISOPROPYLMALATE, TARTRATE"/>
    <property type="match status" value="1"/>
</dbReference>
<dbReference type="Proteomes" id="UP000801492">
    <property type="component" value="Unassembled WGS sequence"/>
</dbReference>
<keyword evidence="2" id="KW-0816">Tricarboxylic acid cycle</keyword>
<name>A0A8K0DJP7_IGNLU</name>
<evidence type="ECO:0000256" key="1">
    <source>
        <dbReference type="ARBA" id="ARBA00007769"/>
    </source>
</evidence>
<dbReference type="EMBL" id="VTPC01000755">
    <property type="protein sequence ID" value="KAF2904492.1"/>
    <property type="molecule type" value="Genomic_DNA"/>
</dbReference>
<evidence type="ECO:0000313" key="4">
    <source>
        <dbReference type="EMBL" id="KAF2904492.1"/>
    </source>
</evidence>
<evidence type="ECO:0000256" key="2">
    <source>
        <dbReference type="ARBA" id="ARBA00022532"/>
    </source>
</evidence>
<keyword evidence="5" id="KW-1185">Reference proteome</keyword>
<gene>
    <name evidence="4" type="ORF">ILUMI_01675</name>
</gene>
<dbReference type="OrthoDB" id="10261637at2759"/>
<proteinExistence type="inferred from homology"/>
<dbReference type="SUPFAM" id="SSF53659">
    <property type="entry name" value="Isocitrate/Isopropylmalate dehydrogenase-like"/>
    <property type="match status" value="1"/>
</dbReference>
<dbReference type="Gene3D" id="3.40.718.10">
    <property type="entry name" value="Isopropylmalate Dehydrogenase"/>
    <property type="match status" value="1"/>
</dbReference>
<organism evidence="4 5">
    <name type="scientific">Ignelater luminosus</name>
    <name type="common">Cucubano</name>
    <name type="synonym">Pyrophorus luminosus</name>
    <dbReference type="NCBI Taxonomy" id="2038154"/>
    <lineage>
        <taxon>Eukaryota</taxon>
        <taxon>Metazoa</taxon>
        <taxon>Ecdysozoa</taxon>
        <taxon>Arthropoda</taxon>
        <taxon>Hexapoda</taxon>
        <taxon>Insecta</taxon>
        <taxon>Pterygota</taxon>
        <taxon>Neoptera</taxon>
        <taxon>Endopterygota</taxon>
        <taxon>Coleoptera</taxon>
        <taxon>Polyphaga</taxon>
        <taxon>Elateriformia</taxon>
        <taxon>Elateroidea</taxon>
        <taxon>Elateridae</taxon>
        <taxon>Agrypninae</taxon>
        <taxon>Pyrophorini</taxon>
        <taxon>Ignelater</taxon>
    </lineage>
</organism>
<reference evidence="4" key="1">
    <citation type="submission" date="2019-08" db="EMBL/GenBank/DDBJ databases">
        <title>The genome of the North American firefly Photinus pyralis.</title>
        <authorList>
            <consortium name="Photinus pyralis genome working group"/>
            <person name="Fallon T.R."/>
            <person name="Sander Lower S.E."/>
            <person name="Weng J.-K."/>
        </authorList>
    </citation>
    <scope>NUCLEOTIDE SEQUENCE</scope>
    <source>
        <strain evidence="4">TRF0915ILg1</strain>
        <tissue evidence="4">Whole body</tissue>
    </source>
</reference>
<evidence type="ECO:0000259" key="3">
    <source>
        <dbReference type="SMART" id="SM01329"/>
    </source>
</evidence>